<protein>
    <submittedName>
        <fullName evidence="1">Uncharacterized protein</fullName>
    </submittedName>
</protein>
<evidence type="ECO:0000313" key="2">
    <source>
        <dbReference type="Proteomes" id="UP000077755"/>
    </source>
</evidence>
<keyword evidence="2" id="KW-1185">Reference proteome</keyword>
<sequence>MEYLLSNPLNGTMKRFQRTRKGHKRINWSGPNRNNMDTVRLGGSPRRAWRIRVVPKMRFKRVLSSPSRLWKKLKTGYVNMMLNLAKNQSANVFGGKRIPMGRQFPTGSYTSAEFDKRLVLEIYKSLVASRECT</sequence>
<dbReference type="PANTHER" id="PTHR33702:SF16">
    <property type="match status" value="1"/>
</dbReference>
<dbReference type="Proteomes" id="UP000077755">
    <property type="component" value="Chromosome 3"/>
</dbReference>
<name>A0AAF0WNM2_DAUCS</name>
<gene>
    <name evidence="1" type="ORF">DCAR_0312176</name>
</gene>
<accession>A0AAF0WNM2</accession>
<dbReference type="PANTHER" id="PTHR33702">
    <property type="entry name" value="BNAA09G40010D PROTEIN"/>
    <property type="match status" value="1"/>
</dbReference>
<evidence type="ECO:0000313" key="1">
    <source>
        <dbReference type="EMBL" id="WOG92899.1"/>
    </source>
</evidence>
<dbReference type="EMBL" id="CP093345">
    <property type="protein sequence ID" value="WOG92899.1"/>
    <property type="molecule type" value="Genomic_DNA"/>
</dbReference>
<proteinExistence type="predicted"/>
<reference evidence="1" key="1">
    <citation type="journal article" date="2016" name="Nat. Genet.">
        <title>A high-quality carrot genome assembly provides new insights into carotenoid accumulation and asterid genome evolution.</title>
        <authorList>
            <person name="Iorizzo M."/>
            <person name="Ellison S."/>
            <person name="Senalik D."/>
            <person name="Zeng P."/>
            <person name="Satapoomin P."/>
            <person name="Huang J."/>
            <person name="Bowman M."/>
            <person name="Iovene M."/>
            <person name="Sanseverino W."/>
            <person name="Cavagnaro P."/>
            <person name="Yildiz M."/>
            <person name="Macko-Podgorni A."/>
            <person name="Moranska E."/>
            <person name="Grzebelus E."/>
            <person name="Grzebelus D."/>
            <person name="Ashrafi H."/>
            <person name="Zheng Z."/>
            <person name="Cheng S."/>
            <person name="Spooner D."/>
            <person name="Van Deynze A."/>
            <person name="Simon P."/>
        </authorList>
    </citation>
    <scope>NUCLEOTIDE SEQUENCE</scope>
    <source>
        <tissue evidence="1">Leaf</tissue>
    </source>
</reference>
<organism evidence="1 2">
    <name type="scientific">Daucus carota subsp. sativus</name>
    <name type="common">Carrot</name>
    <dbReference type="NCBI Taxonomy" id="79200"/>
    <lineage>
        <taxon>Eukaryota</taxon>
        <taxon>Viridiplantae</taxon>
        <taxon>Streptophyta</taxon>
        <taxon>Embryophyta</taxon>
        <taxon>Tracheophyta</taxon>
        <taxon>Spermatophyta</taxon>
        <taxon>Magnoliopsida</taxon>
        <taxon>eudicotyledons</taxon>
        <taxon>Gunneridae</taxon>
        <taxon>Pentapetalae</taxon>
        <taxon>asterids</taxon>
        <taxon>campanulids</taxon>
        <taxon>Apiales</taxon>
        <taxon>Apiaceae</taxon>
        <taxon>Apioideae</taxon>
        <taxon>Scandiceae</taxon>
        <taxon>Daucinae</taxon>
        <taxon>Daucus</taxon>
        <taxon>Daucus sect. Daucus</taxon>
    </lineage>
</organism>
<dbReference type="KEGG" id="dcr:108212498"/>
<reference evidence="1" key="2">
    <citation type="submission" date="2022-03" db="EMBL/GenBank/DDBJ databases">
        <title>Draft title - Genomic analysis of global carrot germplasm unveils the trajectory of domestication and the origin of high carotenoid orange carrot.</title>
        <authorList>
            <person name="Iorizzo M."/>
            <person name="Ellison S."/>
            <person name="Senalik D."/>
            <person name="Macko-Podgorni A."/>
            <person name="Grzebelus D."/>
            <person name="Bostan H."/>
            <person name="Rolling W."/>
            <person name="Curaba J."/>
            <person name="Simon P."/>
        </authorList>
    </citation>
    <scope>NUCLEOTIDE SEQUENCE</scope>
    <source>
        <tissue evidence="1">Leaf</tissue>
    </source>
</reference>
<dbReference type="AlphaFoldDB" id="A0AAF0WNM2"/>